<dbReference type="EMBL" id="JAEUBE010000366">
    <property type="protein sequence ID" value="KAH3663752.1"/>
    <property type="molecule type" value="Genomic_DNA"/>
</dbReference>
<evidence type="ECO:0000313" key="3">
    <source>
        <dbReference type="Proteomes" id="UP000769157"/>
    </source>
</evidence>
<dbReference type="GO" id="GO:0004623">
    <property type="term" value="F:phospholipase A2 activity"/>
    <property type="evidence" value="ECO:0007669"/>
    <property type="project" value="TreeGrafter"/>
</dbReference>
<proteinExistence type="predicted"/>
<sequence length="428" mass="49697">MYSKRFKSTVRYNYPWKNAFNLWYKHITTRNIEKQAHDTLFDLTLPYYNRTVNGLHASTRTTPLTGNRQLSELNVKNESADRHMVLLHGYAASSGWWFRNIDTFARAGNYNVHAIDLPGFGLSSRHGRPFLDNKTRLKIEFDRNKLKHMDHLHRSLYVPEKFSLERKNLQKYLENQQSIVDQVVDFYVDAVEQWRQHHQIPQFDLVAHSLGGYMGVAYCAKYPNAVRRLVLASPGGVERSPFAITNPQYKEITTDITESGSQSPGDYSFLGRYPEVKFPIQAYWQLRIPTFLILRLLGPAAVRLFMSRNISKFKRSNFNQPHELDAFAEYVYHTSVKRSISETAIMRIFDSSLLAKIPVLDRLHALRCTSLWIYGQHDFMFEDSGRVAVNILNSHDHNAAMKVVQGAGHNMYLDNPQEFNQLVLDYLN</sequence>
<gene>
    <name evidence="2" type="ORF">OGAPHI_005154</name>
</gene>
<dbReference type="PANTHER" id="PTHR42886">
    <property type="entry name" value="RE40534P-RELATED"/>
    <property type="match status" value="1"/>
</dbReference>
<organism evidence="2 3">
    <name type="scientific">Ogataea philodendri</name>
    <dbReference type="NCBI Taxonomy" id="1378263"/>
    <lineage>
        <taxon>Eukaryota</taxon>
        <taxon>Fungi</taxon>
        <taxon>Dikarya</taxon>
        <taxon>Ascomycota</taxon>
        <taxon>Saccharomycotina</taxon>
        <taxon>Pichiomycetes</taxon>
        <taxon>Pichiales</taxon>
        <taxon>Pichiaceae</taxon>
        <taxon>Ogataea</taxon>
    </lineage>
</organism>
<dbReference type="GO" id="GO:0055088">
    <property type="term" value="P:lipid homeostasis"/>
    <property type="evidence" value="ECO:0007669"/>
    <property type="project" value="TreeGrafter"/>
</dbReference>
<dbReference type="Gene3D" id="3.40.50.1820">
    <property type="entry name" value="alpha/beta hydrolase"/>
    <property type="match status" value="1"/>
</dbReference>
<reference evidence="2" key="2">
    <citation type="submission" date="2021-01" db="EMBL/GenBank/DDBJ databases">
        <authorList>
            <person name="Schikora-Tamarit M.A."/>
        </authorList>
    </citation>
    <scope>NUCLEOTIDE SEQUENCE</scope>
    <source>
        <strain evidence="2">CBS6075</strain>
    </source>
</reference>
<dbReference type="AlphaFoldDB" id="A0A9P8P200"/>
<dbReference type="GO" id="GO:0035965">
    <property type="term" value="P:cardiolipin acyl-chain remodeling"/>
    <property type="evidence" value="ECO:0007669"/>
    <property type="project" value="TreeGrafter"/>
</dbReference>
<dbReference type="Pfam" id="PF00561">
    <property type="entry name" value="Abhydrolase_1"/>
    <property type="match status" value="1"/>
</dbReference>
<dbReference type="InterPro" id="IPR000073">
    <property type="entry name" value="AB_hydrolase_1"/>
</dbReference>
<dbReference type="InterPro" id="IPR029058">
    <property type="entry name" value="AB_hydrolase_fold"/>
</dbReference>
<name>A0A9P8P200_9ASCO</name>
<dbReference type="OrthoDB" id="7457040at2759"/>
<dbReference type="GO" id="GO:0042171">
    <property type="term" value="F:lysophosphatidic acid acyltransferase activity"/>
    <property type="evidence" value="ECO:0007669"/>
    <property type="project" value="TreeGrafter"/>
</dbReference>
<comment type="caution">
    <text evidence="2">The sequence shown here is derived from an EMBL/GenBank/DDBJ whole genome shotgun (WGS) entry which is preliminary data.</text>
</comment>
<evidence type="ECO:0000313" key="2">
    <source>
        <dbReference type="EMBL" id="KAH3663752.1"/>
    </source>
</evidence>
<dbReference type="Proteomes" id="UP000769157">
    <property type="component" value="Unassembled WGS sequence"/>
</dbReference>
<dbReference type="GO" id="GO:0005743">
    <property type="term" value="C:mitochondrial inner membrane"/>
    <property type="evidence" value="ECO:0007669"/>
    <property type="project" value="TreeGrafter"/>
</dbReference>
<dbReference type="PANTHER" id="PTHR42886:SF23">
    <property type="entry name" value="1-ACYLGLYCEROL-3-PHOSPHATE O-ACYLTRANSFERASE ICT1-RELATED"/>
    <property type="match status" value="1"/>
</dbReference>
<evidence type="ECO:0000259" key="1">
    <source>
        <dbReference type="Pfam" id="PF00561"/>
    </source>
</evidence>
<dbReference type="RefSeq" id="XP_046060088.1">
    <property type="nucleotide sequence ID" value="XM_046206309.1"/>
</dbReference>
<keyword evidence="3" id="KW-1185">Reference proteome</keyword>
<reference evidence="2" key="1">
    <citation type="journal article" date="2021" name="Open Biol.">
        <title>Shared evolutionary footprints suggest mitochondrial oxidative damage underlies multiple complex I losses in fungi.</title>
        <authorList>
            <person name="Schikora-Tamarit M.A."/>
            <person name="Marcet-Houben M."/>
            <person name="Nosek J."/>
            <person name="Gabaldon T."/>
        </authorList>
    </citation>
    <scope>NUCLEOTIDE SEQUENCE</scope>
    <source>
        <strain evidence="2">CBS6075</strain>
    </source>
</reference>
<dbReference type="GeneID" id="70237118"/>
<feature type="domain" description="AB hydrolase-1" evidence="1">
    <location>
        <begin position="83"/>
        <end position="416"/>
    </location>
</feature>
<accession>A0A9P8P200</accession>
<dbReference type="SUPFAM" id="SSF53474">
    <property type="entry name" value="alpha/beta-Hydrolases"/>
    <property type="match status" value="1"/>
</dbReference>
<protein>
    <recommendedName>
        <fullName evidence="1">AB hydrolase-1 domain-containing protein</fullName>
    </recommendedName>
</protein>
<dbReference type="GO" id="GO:0006654">
    <property type="term" value="P:phosphatidic acid biosynthetic process"/>
    <property type="evidence" value="ECO:0007669"/>
    <property type="project" value="TreeGrafter"/>
</dbReference>